<evidence type="ECO:0008006" key="5">
    <source>
        <dbReference type="Google" id="ProtNLM"/>
    </source>
</evidence>
<feature type="region of interest" description="Disordered" evidence="1">
    <location>
        <begin position="382"/>
        <end position="409"/>
    </location>
</feature>
<keyword evidence="2" id="KW-0472">Membrane</keyword>
<name>A0ABU9ATA6_9BACT</name>
<keyword evidence="4" id="KW-1185">Reference proteome</keyword>
<dbReference type="EMBL" id="JBBUKT010000002">
    <property type="protein sequence ID" value="MEK7949905.1"/>
    <property type="molecule type" value="Genomic_DNA"/>
</dbReference>
<gene>
    <name evidence="3" type="ORF">WKV53_05345</name>
</gene>
<keyword evidence="2" id="KW-0812">Transmembrane</keyword>
<feature type="transmembrane region" description="Helical" evidence="2">
    <location>
        <begin position="259"/>
        <end position="280"/>
    </location>
</feature>
<evidence type="ECO:0000313" key="3">
    <source>
        <dbReference type="EMBL" id="MEK7949905.1"/>
    </source>
</evidence>
<evidence type="ECO:0000256" key="2">
    <source>
        <dbReference type="SAM" id="Phobius"/>
    </source>
</evidence>
<reference evidence="3 4" key="1">
    <citation type="submission" date="2024-04" db="EMBL/GenBank/DDBJ databases">
        <title>Luteolibacter sp. isolated from soil.</title>
        <authorList>
            <person name="An J."/>
        </authorList>
    </citation>
    <scope>NUCLEOTIDE SEQUENCE [LARGE SCALE GENOMIC DNA]</scope>
    <source>
        <strain evidence="3 4">Y139</strain>
    </source>
</reference>
<organism evidence="3 4">
    <name type="scientific">Luteolibacter soli</name>
    <dbReference type="NCBI Taxonomy" id="3135280"/>
    <lineage>
        <taxon>Bacteria</taxon>
        <taxon>Pseudomonadati</taxon>
        <taxon>Verrucomicrobiota</taxon>
        <taxon>Verrucomicrobiia</taxon>
        <taxon>Verrucomicrobiales</taxon>
        <taxon>Verrucomicrobiaceae</taxon>
        <taxon>Luteolibacter</taxon>
    </lineage>
</organism>
<evidence type="ECO:0000256" key="1">
    <source>
        <dbReference type="SAM" id="MobiDB-lite"/>
    </source>
</evidence>
<evidence type="ECO:0000313" key="4">
    <source>
        <dbReference type="Proteomes" id="UP001371305"/>
    </source>
</evidence>
<feature type="compositionally biased region" description="Polar residues" evidence="1">
    <location>
        <begin position="389"/>
        <end position="400"/>
    </location>
</feature>
<proteinExistence type="predicted"/>
<dbReference type="Proteomes" id="UP001371305">
    <property type="component" value="Unassembled WGS sequence"/>
</dbReference>
<protein>
    <recommendedName>
        <fullName evidence="5">General secretion pathway protein L</fullName>
    </recommendedName>
</protein>
<sequence>MSLLVPGARGWEIWKQATTGGFVLQSADGPARASELSSLPTGNLAMLFPVRGYHALPFKASSTDDSLFDDLAAMHAERLGVRADPMAGQLSDTFVVTKEEESATLLGVVLKSPGDGDLPPRSPKEFDISARAYEVRGEAVAVWMEFSRWVFAFYRNGKLLYSQATSSGGAAPDAGCLKDIHLALGQMAIQGLQLKPEAVHVWSPEGDAGSAGSLAGGFNVPIKVTPRPDPVLPEPRSKLLPADVRAARRAAKSRQQKTLAVAAVVIAYLGAAGWFGYGLWKDQSQIKKLKAQAESIAPAADRLAYEQHLAMWTELDLVVDGNKAPVEIMSRIAKAIPPNSGLRLKVADISANEIKINGEAQQAQPVSQFSVNLMKNMSEFKWENPPPSNSNKGWTFTFTGTRPDPNATK</sequence>
<comment type="caution">
    <text evidence="3">The sequence shown here is derived from an EMBL/GenBank/DDBJ whole genome shotgun (WGS) entry which is preliminary data.</text>
</comment>
<keyword evidence="2" id="KW-1133">Transmembrane helix</keyword>
<accession>A0ABU9ATA6</accession>